<sequence length="86" mass="9549">MPRRLFPCCRPQQTGPPPQKSARVTRADLCVKWPSERIPAKAITSVPRRPARKALFVSRLHPDTTVPDVLGLVNSFVTDESACARV</sequence>
<protein>
    <submittedName>
        <fullName evidence="2">Uncharacterized protein</fullName>
    </submittedName>
</protein>
<feature type="region of interest" description="Disordered" evidence="1">
    <location>
        <begin position="1"/>
        <end position="23"/>
    </location>
</feature>
<dbReference type="VEuPathDB" id="VectorBase:HLOH_043697"/>
<comment type="caution">
    <text evidence="2">The sequence shown here is derived from an EMBL/GenBank/DDBJ whole genome shotgun (WGS) entry which is preliminary data.</text>
</comment>
<gene>
    <name evidence="2" type="ORF">HPB48_007982</name>
</gene>
<keyword evidence="3" id="KW-1185">Reference proteome</keyword>
<dbReference type="Proteomes" id="UP000821853">
    <property type="component" value="Chromosome 5"/>
</dbReference>
<reference evidence="2 3" key="1">
    <citation type="journal article" date="2020" name="Cell">
        <title>Large-Scale Comparative Analyses of Tick Genomes Elucidate Their Genetic Diversity and Vector Capacities.</title>
        <authorList>
            <consortium name="Tick Genome and Microbiome Consortium (TIGMIC)"/>
            <person name="Jia N."/>
            <person name="Wang J."/>
            <person name="Shi W."/>
            <person name="Du L."/>
            <person name="Sun Y."/>
            <person name="Zhan W."/>
            <person name="Jiang J.F."/>
            <person name="Wang Q."/>
            <person name="Zhang B."/>
            <person name="Ji P."/>
            <person name="Bell-Sakyi L."/>
            <person name="Cui X.M."/>
            <person name="Yuan T.T."/>
            <person name="Jiang B.G."/>
            <person name="Yang W.F."/>
            <person name="Lam T.T."/>
            <person name="Chang Q.C."/>
            <person name="Ding S.J."/>
            <person name="Wang X.J."/>
            <person name="Zhu J.G."/>
            <person name="Ruan X.D."/>
            <person name="Zhao L."/>
            <person name="Wei J.T."/>
            <person name="Ye R.Z."/>
            <person name="Que T.C."/>
            <person name="Du C.H."/>
            <person name="Zhou Y.H."/>
            <person name="Cheng J.X."/>
            <person name="Dai P.F."/>
            <person name="Guo W.B."/>
            <person name="Han X.H."/>
            <person name="Huang E.J."/>
            <person name="Li L.F."/>
            <person name="Wei W."/>
            <person name="Gao Y.C."/>
            <person name="Liu J.Z."/>
            <person name="Shao H.Z."/>
            <person name="Wang X."/>
            <person name="Wang C.C."/>
            <person name="Yang T.C."/>
            <person name="Huo Q.B."/>
            <person name="Li W."/>
            <person name="Chen H.Y."/>
            <person name="Chen S.E."/>
            <person name="Zhou L.G."/>
            <person name="Ni X.B."/>
            <person name="Tian J.H."/>
            <person name="Sheng Y."/>
            <person name="Liu T."/>
            <person name="Pan Y.S."/>
            <person name="Xia L.Y."/>
            <person name="Li J."/>
            <person name="Zhao F."/>
            <person name="Cao W.C."/>
        </authorList>
    </citation>
    <scope>NUCLEOTIDE SEQUENCE [LARGE SCALE GENOMIC DNA]</scope>
    <source>
        <strain evidence="2">HaeL-2018</strain>
    </source>
</reference>
<accession>A0A9J6GNI0</accession>
<dbReference type="AlphaFoldDB" id="A0A9J6GNI0"/>
<evidence type="ECO:0000313" key="2">
    <source>
        <dbReference type="EMBL" id="KAH9375668.1"/>
    </source>
</evidence>
<proteinExistence type="predicted"/>
<evidence type="ECO:0000313" key="3">
    <source>
        <dbReference type="Proteomes" id="UP000821853"/>
    </source>
</evidence>
<dbReference type="EMBL" id="JABSTR010000007">
    <property type="protein sequence ID" value="KAH9375668.1"/>
    <property type="molecule type" value="Genomic_DNA"/>
</dbReference>
<organism evidence="2 3">
    <name type="scientific">Haemaphysalis longicornis</name>
    <name type="common">Bush tick</name>
    <dbReference type="NCBI Taxonomy" id="44386"/>
    <lineage>
        <taxon>Eukaryota</taxon>
        <taxon>Metazoa</taxon>
        <taxon>Ecdysozoa</taxon>
        <taxon>Arthropoda</taxon>
        <taxon>Chelicerata</taxon>
        <taxon>Arachnida</taxon>
        <taxon>Acari</taxon>
        <taxon>Parasitiformes</taxon>
        <taxon>Ixodida</taxon>
        <taxon>Ixodoidea</taxon>
        <taxon>Ixodidae</taxon>
        <taxon>Haemaphysalinae</taxon>
        <taxon>Haemaphysalis</taxon>
    </lineage>
</organism>
<name>A0A9J6GNI0_HAELO</name>
<evidence type="ECO:0000256" key="1">
    <source>
        <dbReference type="SAM" id="MobiDB-lite"/>
    </source>
</evidence>